<proteinExistence type="predicted"/>
<evidence type="ECO:0000256" key="1">
    <source>
        <dbReference type="SAM" id="MobiDB-lite"/>
    </source>
</evidence>
<dbReference type="AlphaFoldDB" id="A0A9P6XKA7"/>
<keyword evidence="3" id="KW-1185">Reference proteome</keyword>
<dbReference type="Proteomes" id="UP000716291">
    <property type="component" value="Unassembled WGS sequence"/>
</dbReference>
<feature type="region of interest" description="Disordered" evidence="1">
    <location>
        <begin position="122"/>
        <end position="151"/>
    </location>
</feature>
<dbReference type="OrthoDB" id="2441427at2759"/>
<gene>
    <name evidence="2" type="ORF">G6F64_000239</name>
</gene>
<dbReference type="EMBL" id="JAANQT010000014">
    <property type="protein sequence ID" value="KAG1315955.1"/>
    <property type="molecule type" value="Genomic_DNA"/>
</dbReference>
<sequence length="186" mass="20988">MSNNPNQDEFQNLENMMNSMMQGAFSLLFRDLSGQIFEPTTANNNQINSIDNYEGSDFRRLVKKSKENRRAEDVVKEERTTIDSTQTPTNAITNVFTSTLSNTVGSIFSRLFRFPETTANELQPDNNLGNRQNGIQWNYSSTRSTTSPDGTQITITTRKSNGISETVKRVQHPNGQVEETKEVTHG</sequence>
<reference evidence="2" key="1">
    <citation type="journal article" date="2020" name="Microb. Genom.">
        <title>Genetic diversity of clinical and environmental Mucorales isolates obtained from an investigation of mucormycosis cases among solid organ transplant recipients.</title>
        <authorList>
            <person name="Nguyen M.H."/>
            <person name="Kaul D."/>
            <person name="Muto C."/>
            <person name="Cheng S.J."/>
            <person name="Richter R.A."/>
            <person name="Bruno V.M."/>
            <person name="Liu G."/>
            <person name="Beyhan S."/>
            <person name="Sundermann A.J."/>
            <person name="Mounaud S."/>
            <person name="Pasculle A.W."/>
            <person name="Nierman W.C."/>
            <person name="Driscoll E."/>
            <person name="Cumbie R."/>
            <person name="Clancy C.J."/>
            <person name="Dupont C.L."/>
        </authorList>
    </citation>
    <scope>NUCLEOTIDE SEQUENCE</scope>
    <source>
        <strain evidence="2">GL11</strain>
    </source>
</reference>
<organism evidence="2 3">
    <name type="scientific">Rhizopus oryzae</name>
    <name type="common">Mucormycosis agent</name>
    <name type="synonym">Rhizopus arrhizus var. delemar</name>
    <dbReference type="NCBI Taxonomy" id="64495"/>
    <lineage>
        <taxon>Eukaryota</taxon>
        <taxon>Fungi</taxon>
        <taxon>Fungi incertae sedis</taxon>
        <taxon>Mucoromycota</taxon>
        <taxon>Mucoromycotina</taxon>
        <taxon>Mucoromycetes</taxon>
        <taxon>Mucorales</taxon>
        <taxon>Mucorineae</taxon>
        <taxon>Rhizopodaceae</taxon>
        <taxon>Rhizopus</taxon>
    </lineage>
</organism>
<comment type="caution">
    <text evidence="2">The sequence shown here is derived from an EMBL/GenBank/DDBJ whole genome shotgun (WGS) entry which is preliminary data.</text>
</comment>
<evidence type="ECO:0000313" key="2">
    <source>
        <dbReference type="EMBL" id="KAG1315955.1"/>
    </source>
</evidence>
<evidence type="ECO:0000313" key="3">
    <source>
        <dbReference type="Proteomes" id="UP000716291"/>
    </source>
</evidence>
<protein>
    <submittedName>
        <fullName evidence="2">Uncharacterized protein</fullName>
    </submittedName>
</protein>
<accession>A0A9P6XKA7</accession>
<name>A0A9P6XKA7_RHIOR</name>